<dbReference type="AlphaFoldDB" id="A0A218P812"/>
<dbReference type="EMBL" id="CP015102">
    <property type="protein sequence ID" value="ASJ06922.1"/>
    <property type="molecule type" value="Genomic_DNA"/>
</dbReference>
<evidence type="ECO:0000313" key="2">
    <source>
        <dbReference type="Proteomes" id="UP000197418"/>
    </source>
</evidence>
<dbReference type="RefSeq" id="WP_088854172.1">
    <property type="nucleotide sequence ID" value="NZ_CP015102.1"/>
</dbReference>
<dbReference type="OrthoDB" id="105865at2157"/>
<dbReference type="GeneID" id="33315821"/>
<name>A0A218P812_9EURY</name>
<gene>
    <name evidence="1" type="ORF">A3L08_06090</name>
</gene>
<evidence type="ECO:0000313" key="1">
    <source>
        <dbReference type="EMBL" id="ASJ06922.1"/>
    </source>
</evidence>
<accession>A0A218P812</accession>
<reference evidence="1 2" key="1">
    <citation type="submission" date="2016-04" db="EMBL/GenBank/DDBJ databases">
        <title>Complete genome sequence of Thermococcus pacificus type strain P4.</title>
        <authorList>
            <person name="Oger P.M."/>
        </authorList>
    </citation>
    <scope>NUCLEOTIDE SEQUENCE [LARGE SCALE GENOMIC DNA]</scope>
    <source>
        <strain evidence="1 2">P-4</strain>
    </source>
</reference>
<keyword evidence="2" id="KW-1185">Reference proteome</keyword>
<evidence type="ECO:0008006" key="3">
    <source>
        <dbReference type="Google" id="ProtNLM"/>
    </source>
</evidence>
<sequence>MTKVAYITLLGRFPWAVVNTYYKLLTMGKKADRIYVFTEERYKDNLPKVVKALETISKAYNLDPIIETEVVPNYGFFVADKKFRELFSRLEREGYRIGLDITSGRKALVAAAIVQVRKFPVEFIVYMGLLDPDFPDRPYMMIPTHMQPIKNFLGDGDVGNQ</sequence>
<dbReference type="KEGG" id="tpaf:A3L08_06090"/>
<organism evidence="1 2">
    <name type="scientific">Thermococcus pacificus</name>
    <dbReference type="NCBI Taxonomy" id="71998"/>
    <lineage>
        <taxon>Archaea</taxon>
        <taxon>Methanobacteriati</taxon>
        <taxon>Methanobacteriota</taxon>
        <taxon>Thermococci</taxon>
        <taxon>Thermococcales</taxon>
        <taxon>Thermococcaceae</taxon>
        <taxon>Thermococcus</taxon>
    </lineage>
</organism>
<proteinExistence type="predicted"/>
<dbReference type="Proteomes" id="UP000197418">
    <property type="component" value="Chromosome"/>
</dbReference>
<protein>
    <recommendedName>
        <fullName evidence="3">CRISPR-associated protein</fullName>
    </recommendedName>
</protein>